<feature type="transmembrane region" description="Helical" evidence="6">
    <location>
        <begin position="181"/>
        <end position="200"/>
    </location>
</feature>
<dbReference type="EMBL" id="JAUEDM010000003">
    <property type="protein sequence ID" value="KAK3321784.1"/>
    <property type="molecule type" value="Genomic_DNA"/>
</dbReference>
<dbReference type="Gene3D" id="1.20.1250.20">
    <property type="entry name" value="MFS general substrate transporter like domains"/>
    <property type="match status" value="1"/>
</dbReference>
<feature type="transmembrane region" description="Helical" evidence="6">
    <location>
        <begin position="248"/>
        <end position="269"/>
    </location>
</feature>
<dbReference type="GO" id="GO:0016020">
    <property type="term" value="C:membrane"/>
    <property type="evidence" value="ECO:0007669"/>
    <property type="project" value="UniProtKB-SubCell"/>
</dbReference>
<keyword evidence="4 6" id="KW-0472">Membrane</keyword>
<gene>
    <name evidence="8" type="ORF">B0H66DRAFT_552661</name>
</gene>
<feature type="transmembrane region" description="Helical" evidence="6">
    <location>
        <begin position="419"/>
        <end position="441"/>
    </location>
</feature>
<dbReference type="PANTHER" id="PTHR23507">
    <property type="entry name" value="ZGC:174356"/>
    <property type="match status" value="1"/>
</dbReference>
<feature type="transmembrane region" description="Helical" evidence="6">
    <location>
        <begin position="488"/>
        <end position="508"/>
    </location>
</feature>
<proteinExistence type="predicted"/>
<feature type="transmembrane region" description="Helical" evidence="6">
    <location>
        <begin position="395"/>
        <end position="413"/>
    </location>
</feature>
<dbReference type="Pfam" id="PF07690">
    <property type="entry name" value="MFS_1"/>
    <property type="match status" value="1"/>
</dbReference>
<dbReference type="InterPro" id="IPR011701">
    <property type="entry name" value="MFS"/>
</dbReference>
<evidence type="ECO:0000256" key="6">
    <source>
        <dbReference type="SAM" id="Phobius"/>
    </source>
</evidence>
<evidence type="ECO:0000256" key="5">
    <source>
        <dbReference type="SAM" id="MobiDB-lite"/>
    </source>
</evidence>
<feature type="region of interest" description="Disordered" evidence="5">
    <location>
        <begin position="513"/>
        <end position="536"/>
    </location>
</feature>
<evidence type="ECO:0000259" key="7">
    <source>
        <dbReference type="PROSITE" id="PS50850"/>
    </source>
</evidence>
<dbReference type="AlphaFoldDB" id="A0AAE0M8F4"/>
<feature type="transmembrane region" description="Helical" evidence="6">
    <location>
        <begin position="221"/>
        <end position="242"/>
    </location>
</feature>
<evidence type="ECO:0000313" key="8">
    <source>
        <dbReference type="EMBL" id="KAK3321784.1"/>
    </source>
</evidence>
<feature type="transmembrane region" description="Helical" evidence="6">
    <location>
        <begin position="156"/>
        <end position="175"/>
    </location>
</feature>
<comment type="caution">
    <text evidence="8">The sequence shown here is derived from an EMBL/GenBank/DDBJ whole genome shotgun (WGS) entry which is preliminary data.</text>
</comment>
<evidence type="ECO:0000256" key="1">
    <source>
        <dbReference type="ARBA" id="ARBA00004141"/>
    </source>
</evidence>
<keyword evidence="9" id="KW-1185">Reference proteome</keyword>
<evidence type="ECO:0000313" key="9">
    <source>
        <dbReference type="Proteomes" id="UP001283341"/>
    </source>
</evidence>
<dbReference type="Proteomes" id="UP001283341">
    <property type="component" value="Unassembled WGS sequence"/>
</dbReference>
<keyword evidence="2 6" id="KW-0812">Transmembrane</keyword>
<evidence type="ECO:0000256" key="4">
    <source>
        <dbReference type="ARBA" id="ARBA00023136"/>
    </source>
</evidence>
<name>A0AAE0M8F4_9PEZI</name>
<reference evidence="8" key="1">
    <citation type="journal article" date="2023" name="Mol. Phylogenet. Evol.">
        <title>Genome-scale phylogeny and comparative genomics of the fungal order Sordariales.</title>
        <authorList>
            <person name="Hensen N."/>
            <person name="Bonometti L."/>
            <person name="Westerberg I."/>
            <person name="Brannstrom I.O."/>
            <person name="Guillou S."/>
            <person name="Cros-Aarteil S."/>
            <person name="Calhoun S."/>
            <person name="Haridas S."/>
            <person name="Kuo A."/>
            <person name="Mondo S."/>
            <person name="Pangilinan J."/>
            <person name="Riley R."/>
            <person name="LaButti K."/>
            <person name="Andreopoulos B."/>
            <person name="Lipzen A."/>
            <person name="Chen C."/>
            <person name="Yan M."/>
            <person name="Daum C."/>
            <person name="Ng V."/>
            <person name="Clum A."/>
            <person name="Steindorff A."/>
            <person name="Ohm R.A."/>
            <person name="Martin F."/>
            <person name="Silar P."/>
            <person name="Natvig D.O."/>
            <person name="Lalanne C."/>
            <person name="Gautier V."/>
            <person name="Ament-Velasquez S.L."/>
            <person name="Kruys A."/>
            <person name="Hutchinson M.I."/>
            <person name="Powell A.J."/>
            <person name="Barry K."/>
            <person name="Miller A.N."/>
            <person name="Grigoriev I.V."/>
            <person name="Debuchy R."/>
            <person name="Gladieux P."/>
            <person name="Hiltunen Thoren M."/>
            <person name="Johannesson H."/>
        </authorList>
    </citation>
    <scope>NUCLEOTIDE SEQUENCE</scope>
    <source>
        <strain evidence="8">CBS 118394</strain>
    </source>
</reference>
<dbReference type="GO" id="GO:0022857">
    <property type="term" value="F:transmembrane transporter activity"/>
    <property type="evidence" value="ECO:0007669"/>
    <property type="project" value="InterPro"/>
</dbReference>
<comment type="subcellular location">
    <subcellularLocation>
        <location evidence="1">Membrane</location>
        <topology evidence="1">Multi-pass membrane protein</topology>
    </subcellularLocation>
</comment>
<reference evidence="8" key="2">
    <citation type="submission" date="2023-06" db="EMBL/GenBank/DDBJ databases">
        <authorList>
            <consortium name="Lawrence Berkeley National Laboratory"/>
            <person name="Haridas S."/>
            <person name="Hensen N."/>
            <person name="Bonometti L."/>
            <person name="Westerberg I."/>
            <person name="Brannstrom I.O."/>
            <person name="Guillou S."/>
            <person name="Cros-Aarteil S."/>
            <person name="Calhoun S."/>
            <person name="Kuo A."/>
            <person name="Mondo S."/>
            <person name="Pangilinan J."/>
            <person name="Riley R."/>
            <person name="Labutti K."/>
            <person name="Andreopoulos B."/>
            <person name="Lipzen A."/>
            <person name="Chen C."/>
            <person name="Yanf M."/>
            <person name="Daum C."/>
            <person name="Ng V."/>
            <person name="Clum A."/>
            <person name="Steindorff A."/>
            <person name="Ohm R."/>
            <person name="Martin F."/>
            <person name="Silar P."/>
            <person name="Natvig D."/>
            <person name="Lalanne C."/>
            <person name="Gautier V."/>
            <person name="Ament-Velasquez S.L."/>
            <person name="Kruys A."/>
            <person name="Hutchinson M.I."/>
            <person name="Powell A.J."/>
            <person name="Barry K."/>
            <person name="Miller A.N."/>
            <person name="Grigoriev I.V."/>
            <person name="Debuchy R."/>
            <person name="Gladieux P."/>
            <person name="Thoren M.H."/>
            <person name="Johannesson H."/>
        </authorList>
    </citation>
    <scope>NUCLEOTIDE SEQUENCE</scope>
    <source>
        <strain evidence="8">CBS 118394</strain>
    </source>
</reference>
<organism evidence="8 9">
    <name type="scientific">Apodospora peruviana</name>
    <dbReference type="NCBI Taxonomy" id="516989"/>
    <lineage>
        <taxon>Eukaryota</taxon>
        <taxon>Fungi</taxon>
        <taxon>Dikarya</taxon>
        <taxon>Ascomycota</taxon>
        <taxon>Pezizomycotina</taxon>
        <taxon>Sordariomycetes</taxon>
        <taxon>Sordariomycetidae</taxon>
        <taxon>Sordariales</taxon>
        <taxon>Lasiosphaeriaceae</taxon>
        <taxon>Apodospora</taxon>
    </lineage>
</organism>
<accession>A0AAE0M8F4</accession>
<dbReference type="InterPro" id="IPR020846">
    <property type="entry name" value="MFS_dom"/>
</dbReference>
<dbReference type="InterPro" id="IPR036259">
    <property type="entry name" value="MFS_trans_sf"/>
</dbReference>
<dbReference type="SUPFAM" id="SSF103473">
    <property type="entry name" value="MFS general substrate transporter"/>
    <property type="match status" value="1"/>
</dbReference>
<evidence type="ECO:0000256" key="2">
    <source>
        <dbReference type="ARBA" id="ARBA00022692"/>
    </source>
</evidence>
<sequence>MPVSDERLEAQPLLPDPHHGHDPSYDSEGPLPDIDDGFSSSSKGHLLHVGMFSRFQARKPSTIILLLAVMMFAITTSGMLIMIPLFRLMEDALCHVYYQKDPSEPIDERLCKVDGVQSELAYLGGWGAMLGSLVGMVAALPYGVLADRIGRKPTFVLSYCGIILSFSWGPALLFFAKAPNLWLIIIGCLFLLIGGGIPVAMNSLNAMAADVSTEGDKSTGFLYLSFGAVSGGLVGPVVSGILMETVGAWIPIVIVFAITPFIFALLVFIPETLPVKLKTPSDVVEEQSLLLVSIQKTKETAEELKVSFALLKNRNVLLAMVNFFIQPALFTAYASTLAQYVSKYFGWTLAQTSYRLSPPLGLLHLVILLSLPRISSALTSPSGRFRLTTFSKDLLLTKISLLFLISGALMEGFSQEIVLFLVGLTVGTFGSANGPMCRAVTTAYVEPHHTSRLYALISMLETSGAVIGGPVLAWLFNVGLSKGGIWKGLPWFYVSGLVSIAFVAMLFVQRPRDKEPPPGEEEGSGDFGYQSAEEQS</sequence>
<feature type="region of interest" description="Disordered" evidence="5">
    <location>
        <begin position="1"/>
        <end position="34"/>
    </location>
</feature>
<feature type="transmembrane region" description="Helical" evidence="6">
    <location>
        <begin position="453"/>
        <end position="476"/>
    </location>
</feature>
<protein>
    <submittedName>
        <fullName evidence="8">General substrate transporter</fullName>
    </submittedName>
</protein>
<feature type="transmembrane region" description="Helical" evidence="6">
    <location>
        <begin position="316"/>
        <end position="336"/>
    </location>
</feature>
<feature type="transmembrane region" description="Helical" evidence="6">
    <location>
        <begin position="63"/>
        <end position="83"/>
    </location>
</feature>
<dbReference type="PROSITE" id="PS50850">
    <property type="entry name" value="MFS"/>
    <property type="match status" value="1"/>
</dbReference>
<feature type="transmembrane region" description="Helical" evidence="6">
    <location>
        <begin position="356"/>
        <end position="374"/>
    </location>
</feature>
<feature type="domain" description="Major facilitator superfamily (MFS) profile" evidence="7">
    <location>
        <begin position="63"/>
        <end position="513"/>
    </location>
</feature>
<evidence type="ECO:0000256" key="3">
    <source>
        <dbReference type="ARBA" id="ARBA00022989"/>
    </source>
</evidence>
<dbReference type="PANTHER" id="PTHR23507:SF1">
    <property type="entry name" value="FI18259P1-RELATED"/>
    <property type="match status" value="1"/>
</dbReference>
<feature type="transmembrane region" description="Helical" evidence="6">
    <location>
        <begin position="123"/>
        <end position="144"/>
    </location>
</feature>
<keyword evidence="3 6" id="KW-1133">Transmembrane helix</keyword>